<feature type="compositionally biased region" description="Pro residues" evidence="1">
    <location>
        <begin position="155"/>
        <end position="168"/>
    </location>
</feature>
<evidence type="ECO:0000256" key="1">
    <source>
        <dbReference type="SAM" id="MobiDB-lite"/>
    </source>
</evidence>
<feature type="region of interest" description="Disordered" evidence="1">
    <location>
        <begin position="1"/>
        <end position="42"/>
    </location>
</feature>
<gene>
    <name evidence="2" type="ORF">SI8410_11015638</name>
</gene>
<name>A0A7I8L4U9_SPIIN</name>
<sequence>MPLEDGEDGLCDGEDEEEDGGGEGEEGPGAAEVGLHQVGPPDVPSPLAVGADLIVHLVEASVGIERHVLGEAVEQLRDRLVAADGVLDDPAVLQQLDVPGGVDDPVHEKDVGGDLVAGADVEALHGHEVTEHGLHQVVHHHLRQDEHAAPEKPPPELNVPQAPAPAPAEPHAGVVKLRR</sequence>
<dbReference type="Proteomes" id="UP000663760">
    <property type="component" value="Chromosome 11"/>
</dbReference>
<protein>
    <submittedName>
        <fullName evidence="2">Uncharacterized protein</fullName>
    </submittedName>
</protein>
<feature type="compositionally biased region" description="Acidic residues" evidence="1">
    <location>
        <begin position="1"/>
        <end position="26"/>
    </location>
</feature>
<evidence type="ECO:0000313" key="3">
    <source>
        <dbReference type="Proteomes" id="UP000663760"/>
    </source>
</evidence>
<reference evidence="2" key="1">
    <citation type="submission" date="2020-02" db="EMBL/GenBank/DDBJ databases">
        <authorList>
            <person name="Scholz U."/>
            <person name="Mascher M."/>
            <person name="Fiebig A."/>
        </authorList>
    </citation>
    <scope>NUCLEOTIDE SEQUENCE</scope>
</reference>
<keyword evidence="3" id="KW-1185">Reference proteome</keyword>
<feature type="compositionally biased region" description="Basic and acidic residues" evidence="1">
    <location>
        <begin position="143"/>
        <end position="154"/>
    </location>
</feature>
<accession>A0A7I8L4U9</accession>
<feature type="region of interest" description="Disordered" evidence="1">
    <location>
        <begin position="143"/>
        <end position="179"/>
    </location>
</feature>
<evidence type="ECO:0000313" key="2">
    <source>
        <dbReference type="EMBL" id="CAA7404960.1"/>
    </source>
</evidence>
<organism evidence="2 3">
    <name type="scientific">Spirodela intermedia</name>
    <name type="common">Intermediate duckweed</name>
    <dbReference type="NCBI Taxonomy" id="51605"/>
    <lineage>
        <taxon>Eukaryota</taxon>
        <taxon>Viridiplantae</taxon>
        <taxon>Streptophyta</taxon>
        <taxon>Embryophyta</taxon>
        <taxon>Tracheophyta</taxon>
        <taxon>Spermatophyta</taxon>
        <taxon>Magnoliopsida</taxon>
        <taxon>Liliopsida</taxon>
        <taxon>Araceae</taxon>
        <taxon>Lemnoideae</taxon>
        <taxon>Spirodela</taxon>
    </lineage>
</organism>
<proteinExistence type="predicted"/>
<dbReference type="AlphaFoldDB" id="A0A7I8L4U9"/>
<dbReference type="EMBL" id="LR746274">
    <property type="protein sequence ID" value="CAA7404960.1"/>
    <property type="molecule type" value="Genomic_DNA"/>
</dbReference>